<accession>A0A7W9S4Y2</accession>
<organism evidence="1 2">
    <name type="scientific">Aquamicrobium lusatiense</name>
    <dbReference type="NCBI Taxonomy" id="89772"/>
    <lineage>
        <taxon>Bacteria</taxon>
        <taxon>Pseudomonadati</taxon>
        <taxon>Pseudomonadota</taxon>
        <taxon>Alphaproteobacteria</taxon>
        <taxon>Hyphomicrobiales</taxon>
        <taxon>Phyllobacteriaceae</taxon>
        <taxon>Aquamicrobium</taxon>
    </lineage>
</organism>
<sequence length="130" mass="14470">MARRHGHDNASERSVLSLNSAGLPVVFCLLLRKSGFAVEMHMRREGHVPASPAFAVPKKSSKRSGAELSLKLAQGLALKMDEAMSLRQHLRWPGKGPARLSCKRRSFGVRNLKIRKSSDIYMKSLWKSAC</sequence>
<dbReference type="RefSeq" id="WP_183832377.1">
    <property type="nucleotide sequence ID" value="NZ_JACHEU010000004.1"/>
</dbReference>
<reference evidence="1 2" key="1">
    <citation type="submission" date="2020-08" db="EMBL/GenBank/DDBJ databases">
        <title>Genomic Encyclopedia of Type Strains, Phase IV (KMG-IV): sequencing the most valuable type-strain genomes for metagenomic binning, comparative biology and taxonomic classification.</title>
        <authorList>
            <person name="Goeker M."/>
        </authorList>
    </citation>
    <scope>NUCLEOTIDE SEQUENCE [LARGE SCALE GENOMIC DNA]</scope>
    <source>
        <strain evidence="1 2">DSM 11099</strain>
    </source>
</reference>
<evidence type="ECO:0000313" key="1">
    <source>
        <dbReference type="EMBL" id="MBB6014201.1"/>
    </source>
</evidence>
<name>A0A7W9S4Y2_9HYPH</name>
<comment type="caution">
    <text evidence="1">The sequence shown here is derived from an EMBL/GenBank/DDBJ whole genome shotgun (WGS) entry which is preliminary data.</text>
</comment>
<dbReference type="EMBL" id="JACHEU010000004">
    <property type="protein sequence ID" value="MBB6014201.1"/>
    <property type="molecule type" value="Genomic_DNA"/>
</dbReference>
<proteinExistence type="predicted"/>
<dbReference type="Proteomes" id="UP000533306">
    <property type="component" value="Unassembled WGS sequence"/>
</dbReference>
<gene>
    <name evidence="1" type="ORF">HNR59_003595</name>
</gene>
<evidence type="ECO:0000313" key="2">
    <source>
        <dbReference type="Proteomes" id="UP000533306"/>
    </source>
</evidence>
<keyword evidence="2" id="KW-1185">Reference proteome</keyword>
<protein>
    <submittedName>
        <fullName evidence="1">Uncharacterized protein</fullName>
    </submittedName>
</protein>
<dbReference type="AlphaFoldDB" id="A0A7W9S4Y2"/>